<name>A0ABW2EU32_9BACI</name>
<evidence type="ECO:0000313" key="1">
    <source>
        <dbReference type="EMBL" id="MFC7063917.1"/>
    </source>
</evidence>
<evidence type="ECO:0000313" key="2">
    <source>
        <dbReference type="Proteomes" id="UP001596410"/>
    </source>
</evidence>
<keyword evidence="2" id="KW-1185">Reference proteome</keyword>
<evidence type="ECO:0008006" key="3">
    <source>
        <dbReference type="Google" id="ProtNLM"/>
    </source>
</evidence>
<comment type="caution">
    <text evidence="1">The sequence shown here is derived from an EMBL/GenBank/DDBJ whole genome shotgun (WGS) entry which is preliminary data.</text>
</comment>
<accession>A0ABW2EU32</accession>
<gene>
    <name evidence="1" type="ORF">ACFQIC_19140</name>
</gene>
<proteinExistence type="predicted"/>
<dbReference type="EMBL" id="JBHSZV010000062">
    <property type="protein sequence ID" value="MFC7063917.1"/>
    <property type="molecule type" value="Genomic_DNA"/>
</dbReference>
<organism evidence="1 2">
    <name type="scientific">Halobacillus seohaensis</name>
    <dbReference type="NCBI Taxonomy" id="447421"/>
    <lineage>
        <taxon>Bacteria</taxon>
        <taxon>Bacillati</taxon>
        <taxon>Bacillota</taxon>
        <taxon>Bacilli</taxon>
        <taxon>Bacillales</taxon>
        <taxon>Bacillaceae</taxon>
        <taxon>Halobacillus</taxon>
    </lineage>
</organism>
<protein>
    <recommendedName>
        <fullName evidence="3">Aerobactin siderophore biosynthesis IucA/IucC-like C-terminal domain-containing protein</fullName>
    </recommendedName>
</protein>
<dbReference type="Proteomes" id="UP001596410">
    <property type="component" value="Unassembled WGS sequence"/>
</dbReference>
<sequence length="257" mass="30597">MVNVEVMMMGSIHIKEEEFLAEHFRYYSRNDGKILEVIRGEDLQTKKGVQQTLDGMHIFMQSESLLTTASLLSKRYGYYIATVPLALITIFNKSPNMSPNNTELVRMDENLKWFPKFRLLSKDVSEPKGKTREEWMREELEILFKFHVHPFFLHINQLTRLSMDVMWENIAIYIFWFYERQLQEWYDADTVKVMKHDFKLIVNQLPGEVFGTTTNPFSYFQDQPLLPTEARKRKCCCLSYKLYDESIYCKVCPHLIK</sequence>
<reference evidence="2" key="1">
    <citation type="journal article" date="2019" name="Int. J. Syst. Evol. Microbiol.">
        <title>The Global Catalogue of Microorganisms (GCM) 10K type strain sequencing project: providing services to taxonomists for standard genome sequencing and annotation.</title>
        <authorList>
            <consortium name="The Broad Institute Genomics Platform"/>
            <consortium name="The Broad Institute Genome Sequencing Center for Infectious Disease"/>
            <person name="Wu L."/>
            <person name="Ma J."/>
        </authorList>
    </citation>
    <scope>NUCLEOTIDE SEQUENCE [LARGE SCALE GENOMIC DNA]</scope>
    <source>
        <strain evidence="2">CGMCC 4.1621</strain>
    </source>
</reference>
<dbReference type="RefSeq" id="WP_204708458.1">
    <property type="nucleotide sequence ID" value="NZ_JBHSZV010000062.1"/>
</dbReference>